<keyword evidence="3" id="KW-1185">Reference proteome</keyword>
<comment type="caution">
    <text evidence="2">The sequence shown here is derived from an EMBL/GenBank/DDBJ whole genome shotgun (WGS) entry which is preliminary data.</text>
</comment>
<evidence type="ECO:0000256" key="1">
    <source>
        <dbReference type="SAM" id="Phobius"/>
    </source>
</evidence>
<keyword evidence="1" id="KW-1133">Transmembrane helix</keyword>
<evidence type="ECO:0000313" key="3">
    <source>
        <dbReference type="Proteomes" id="UP000735302"/>
    </source>
</evidence>
<reference evidence="2 3" key="1">
    <citation type="journal article" date="2021" name="Elife">
        <title>Chloroplast acquisition without the gene transfer in kleptoplastic sea slugs, Plakobranchus ocellatus.</title>
        <authorList>
            <person name="Maeda T."/>
            <person name="Takahashi S."/>
            <person name="Yoshida T."/>
            <person name="Shimamura S."/>
            <person name="Takaki Y."/>
            <person name="Nagai Y."/>
            <person name="Toyoda A."/>
            <person name="Suzuki Y."/>
            <person name="Arimoto A."/>
            <person name="Ishii H."/>
            <person name="Satoh N."/>
            <person name="Nishiyama T."/>
            <person name="Hasebe M."/>
            <person name="Maruyama T."/>
            <person name="Minagawa J."/>
            <person name="Obokata J."/>
            <person name="Shigenobu S."/>
        </authorList>
    </citation>
    <scope>NUCLEOTIDE SEQUENCE [LARGE SCALE GENOMIC DNA]</scope>
</reference>
<feature type="transmembrane region" description="Helical" evidence="1">
    <location>
        <begin position="12"/>
        <end position="29"/>
    </location>
</feature>
<keyword evidence="1" id="KW-0472">Membrane</keyword>
<accession>A0AAV4CXQ1</accession>
<evidence type="ECO:0000313" key="2">
    <source>
        <dbReference type="EMBL" id="GFO36623.1"/>
    </source>
</evidence>
<proteinExistence type="predicted"/>
<dbReference type="EMBL" id="BLXT01007118">
    <property type="protein sequence ID" value="GFO36623.1"/>
    <property type="molecule type" value="Genomic_DNA"/>
</dbReference>
<dbReference type="Proteomes" id="UP000735302">
    <property type="component" value="Unassembled WGS sequence"/>
</dbReference>
<keyword evidence="1" id="KW-0812">Transmembrane</keyword>
<gene>
    <name evidence="2" type="ORF">PoB_006312800</name>
</gene>
<name>A0AAV4CXQ1_9GAST</name>
<protein>
    <submittedName>
        <fullName evidence="2">Uncharacterized protein</fullName>
    </submittedName>
</protein>
<organism evidence="2 3">
    <name type="scientific">Plakobranchus ocellatus</name>
    <dbReference type="NCBI Taxonomy" id="259542"/>
    <lineage>
        <taxon>Eukaryota</taxon>
        <taxon>Metazoa</taxon>
        <taxon>Spiralia</taxon>
        <taxon>Lophotrochozoa</taxon>
        <taxon>Mollusca</taxon>
        <taxon>Gastropoda</taxon>
        <taxon>Heterobranchia</taxon>
        <taxon>Euthyneura</taxon>
        <taxon>Panpulmonata</taxon>
        <taxon>Sacoglossa</taxon>
        <taxon>Placobranchoidea</taxon>
        <taxon>Plakobranchidae</taxon>
        <taxon>Plakobranchus</taxon>
    </lineage>
</organism>
<dbReference type="AlphaFoldDB" id="A0AAV4CXQ1"/>
<sequence>MNTLAAPYAHRITYLVTAIALAVLAVHWGQDIRSDLAQSQSRCSYTIWRLRAGGVSLNFDLTTTHLDAPTLSRDAIQLLRYHDFFRATP</sequence>